<dbReference type="PANTHER" id="PTHR38248">
    <property type="entry name" value="FUNK1 6"/>
    <property type="match status" value="1"/>
</dbReference>
<dbReference type="Gene3D" id="1.10.510.10">
    <property type="entry name" value="Transferase(Phosphotransferase) domain 1"/>
    <property type="match status" value="1"/>
</dbReference>
<dbReference type="EMBL" id="MU806241">
    <property type="protein sequence ID" value="KAJ3837509.1"/>
    <property type="molecule type" value="Genomic_DNA"/>
</dbReference>
<feature type="region of interest" description="Disordered" evidence="1">
    <location>
        <begin position="747"/>
        <end position="792"/>
    </location>
</feature>
<feature type="region of interest" description="Disordered" evidence="1">
    <location>
        <begin position="399"/>
        <end position="418"/>
    </location>
</feature>
<dbReference type="Proteomes" id="UP001163846">
    <property type="component" value="Unassembled WGS sequence"/>
</dbReference>
<dbReference type="SUPFAM" id="SSF56112">
    <property type="entry name" value="Protein kinase-like (PK-like)"/>
    <property type="match status" value="1"/>
</dbReference>
<evidence type="ECO:0000256" key="1">
    <source>
        <dbReference type="SAM" id="MobiDB-lite"/>
    </source>
</evidence>
<comment type="caution">
    <text evidence="3">The sequence shown here is derived from an EMBL/GenBank/DDBJ whole genome shotgun (WGS) entry which is preliminary data.</text>
</comment>
<feature type="domain" description="Fungal-type protein kinase" evidence="2">
    <location>
        <begin position="137"/>
        <end position="626"/>
    </location>
</feature>
<feature type="region of interest" description="Disordered" evidence="1">
    <location>
        <begin position="571"/>
        <end position="594"/>
    </location>
</feature>
<evidence type="ECO:0000313" key="3">
    <source>
        <dbReference type="EMBL" id="KAJ3837509.1"/>
    </source>
</evidence>
<evidence type="ECO:0000259" key="2">
    <source>
        <dbReference type="Pfam" id="PF17667"/>
    </source>
</evidence>
<protein>
    <recommendedName>
        <fullName evidence="2">Fungal-type protein kinase domain-containing protein</fullName>
    </recommendedName>
</protein>
<keyword evidence="4" id="KW-1185">Reference proteome</keyword>
<reference evidence="3" key="1">
    <citation type="submission" date="2022-08" db="EMBL/GenBank/DDBJ databases">
        <authorList>
            <consortium name="DOE Joint Genome Institute"/>
            <person name="Min B."/>
            <person name="Riley R."/>
            <person name="Sierra-Patev S."/>
            <person name="Naranjo-Ortiz M."/>
            <person name="Looney B."/>
            <person name="Konkel Z."/>
            <person name="Slot J.C."/>
            <person name="Sakamoto Y."/>
            <person name="Steenwyk J.L."/>
            <person name="Rokas A."/>
            <person name="Carro J."/>
            <person name="Camarero S."/>
            <person name="Ferreira P."/>
            <person name="Molpeceres G."/>
            <person name="Ruiz-Duenas F.J."/>
            <person name="Serrano A."/>
            <person name="Henrissat B."/>
            <person name="Drula E."/>
            <person name="Hughes K.W."/>
            <person name="Mata J.L."/>
            <person name="Ishikawa N.K."/>
            <person name="Vargas-Isla R."/>
            <person name="Ushijima S."/>
            <person name="Smith C.A."/>
            <person name="Ahrendt S."/>
            <person name="Andreopoulos W."/>
            <person name="He G."/>
            <person name="Labutti K."/>
            <person name="Lipzen A."/>
            <person name="Ng V."/>
            <person name="Sandor L."/>
            <person name="Barry K."/>
            <person name="Martinez A.T."/>
            <person name="Xiao Y."/>
            <person name="Gibbons J.G."/>
            <person name="Terashima K."/>
            <person name="Hibbett D.S."/>
            <person name="Grigoriev I.V."/>
        </authorList>
    </citation>
    <scope>NUCLEOTIDE SEQUENCE</scope>
    <source>
        <strain evidence="3">TFB9207</strain>
    </source>
</reference>
<dbReference type="InterPro" id="IPR011009">
    <property type="entry name" value="Kinase-like_dom_sf"/>
</dbReference>
<gene>
    <name evidence="3" type="ORF">F5878DRAFT_213075</name>
</gene>
<feature type="region of interest" description="Disordered" evidence="1">
    <location>
        <begin position="430"/>
        <end position="452"/>
    </location>
</feature>
<feature type="compositionally biased region" description="Polar residues" evidence="1">
    <location>
        <begin position="430"/>
        <end position="445"/>
    </location>
</feature>
<dbReference type="AlphaFoldDB" id="A0AA38UD17"/>
<dbReference type="Pfam" id="PF17667">
    <property type="entry name" value="Pkinase_fungal"/>
    <property type="match status" value="1"/>
</dbReference>
<proteinExistence type="predicted"/>
<organism evidence="3 4">
    <name type="scientific">Lentinula raphanica</name>
    <dbReference type="NCBI Taxonomy" id="153919"/>
    <lineage>
        <taxon>Eukaryota</taxon>
        <taxon>Fungi</taxon>
        <taxon>Dikarya</taxon>
        <taxon>Basidiomycota</taxon>
        <taxon>Agaricomycotina</taxon>
        <taxon>Agaricomycetes</taxon>
        <taxon>Agaricomycetidae</taxon>
        <taxon>Agaricales</taxon>
        <taxon>Marasmiineae</taxon>
        <taxon>Omphalotaceae</taxon>
        <taxon>Lentinula</taxon>
    </lineage>
</organism>
<dbReference type="InterPro" id="IPR040976">
    <property type="entry name" value="Pkinase_fungal"/>
</dbReference>
<evidence type="ECO:0000313" key="4">
    <source>
        <dbReference type="Proteomes" id="UP001163846"/>
    </source>
</evidence>
<sequence length="792" mass="90280">MPEQIFEVPLEDFFHSILPPLPRSQGDLIAEVMAKLEENDTIDKDNNRWSAFDVDPQEHSENDAKAFHGLTRIWKNVVSAAKEVDGSLEQTFRLVISGHVYIHSDQGRLCQPDAFNELYPKTQATTAQRHSNNSNAKRRKMPEDYTYVYDIANPCQFNKDDGANQAIEDFNKILFDMEQVLARDPCRRFTFGTTIENRTTRLWFLSRASLLRSTSFDFMTDRRRLVHLFLSLAFSSLHDLGWDTTMSFSHVDSFSRRQYTIDVDGHQFTTTEVLSDASADSPLGRATRVWKVKDSAGHPRVLKDVWLETDRKEEHLIVEDILKATESIKSDRNLTYRAELEKRMLKPIAHCRVLVDDEPVEGEPVKGQPDDTGAIMLRGYDLGSAHLVKLLPDKASTPALPSSITHCTPGDRDSVPLSSSRLADRINANSQHLDPSAVSPPQDSLGQVDPTDATNVSQRKVVNYSGCHRYHYRIVFEQCATTIYDERNLGNVLNALLEVTRAIWIMYQAGWVHRDLSGGNIYWFAHGNMGLLGDFEYAVRISEERRHDVRTGTPFFMAAETMKDDYLFTRSQRNQHKSQNRNTTPNFDSIRKPKPDLPIPVSTSKLPFSHNPLHDLESVWWIIVYVLFFDEDEARPCRDPESRQTMMNELFHGQLEFGSRLHFLRDMSQGHMVAVEKCLSSSFAPAVKLLAALASILVDAYEDSERTHPSKIDENSFNIHSDFMDPFLADYYMGPLSTIRLIPVKATAKKRDNPTPPEETDSERPSKRSRTSVNIINTSGSNLKRGHNSSRR</sequence>
<dbReference type="PANTHER" id="PTHR38248:SF2">
    <property type="entry name" value="FUNK1 11"/>
    <property type="match status" value="1"/>
</dbReference>
<feature type="compositionally biased region" description="Polar residues" evidence="1">
    <location>
        <begin position="771"/>
        <end position="782"/>
    </location>
</feature>
<accession>A0AA38UD17</accession>
<name>A0AA38UD17_9AGAR</name>